<dbReference type="AlphaFoldDB" id="A0A1H3UH15"/>
<sequence length="248" mass="27356">MAQVTKVLIADGDVLSSTPNNEVIYFASNANGIPVVPGSHHILPTNPYTLVFDDAGKPSGYDRKNNRHTVAMDVKFVEDFLEIESCHTGIISRHKGWNSAPYVRGDNRGAAAIAGKWGYAGGSVALEEIEITNDFNNGDSHHLPSAQHPRGAIGQAKLQGDRWYRMVLESIVFHGAVGHKVRFIDKQTKSIVYKLPIYWSEFSGNYVSRDAGKVCVFSIHDPAKPAAGFYFTNLMSYWTRAHKSVAHP</sequence>
<accession>A0A1H3UH15</accession>
<name>A0A1H3UH15_9BURK</name>
<protein>
    <submittedName>
        <fullName evidence="1">Uncharacterized protein</fullName>
    </submittedName>
</protein>
<reference evidence="1 2" key="1">
    <citation type="submission" date="2016-10" db="EMBL/GenBank/DDBJ databases">
        <authorList>
            <person name="de Groot N.N."/>
        </authorList>
    </citation>
    <scope>NUCLEOTIDE SEQUENCE [LARGE SCALE GENOMIC DNA]</scope>
    <source>
        <strain evidence="1 2">LMG 24775</strain>
    </source>
</reference>
<dbReference type="Proteomes" id="UP000183417">
    <property type="component" value="Unassembled WGS sequence"/>
</dbReference>
<gene>
    <name evidence="1" type="ORF">SAMN05421547_14520</name>
</gene>
<organism evidence="1 2">
    <name type="scientific">Delftia lacustris</name>
    <dbReference type="NCBI Taxonomy" id="558537"/>
    <lineage>
        <taxon>Bacteria</taxon>
        <taxon>Pseudomonadati</taxon>
        <taxon>Pseudomonadota</taxon>
        <taxon>Betaproteobacteria</taxon>
        <taxon>Burkholderiales</taxon>
        <taxon>Comamonadaceae</taxon>
        <taxon>Delftia</taxon>
    </lineage>
</organism>
<dbReference type="GeneID" id="94695540"/>
<evidence type="ECO:0000313" key="2">
    <source>
        <dbReference type="Proteomes" id="UP000183417"/>
    </source>
</evidence>
<dbReference type="RefSeq" id="WP_074924295.1">
    <property type="nucleotide sequence ID" value="NZ_CP141274.1"/>
</dbReference>
<proteinExistence type="predicted"/>
<evidence type="ECO:0000313" key="1">
    <source>
        <dbReference type="EMBL" id="SDZ61720.1"/>
    </source>
</evidence>
<dbReference type="EMBL" id="FNPE01000045">
    <property type="protein sequence ID" value="SDZ61720.1"/>
    <property type="molecule type" value="Genomic_DNA"/>
</dbReference>